<dbReference type="Proteomes" id="UP001631993">
    <property type="component" value="Unassembled WGS sequence"/>
</dbReference>
<reference evidence="2 3" key="1">
    <citation type="submission" date="2024-12" db="EMBL/GenBank/DDBJ databases">
        <title>Forecasting of Potato common scab and diversities of Pathogenic streptomyces spp. in china.</title>
        <authorList>
            <person name="Handique U."/>
            <person name="Wu J."/>
        </authorList>
    </citation>
    <scope>NUCLEOTIDE SEQUENCE [LARGE SCALE GENOMIC DNA]</scope>
    <source>
        <strain evidence="2 3">ZRIMU1585</strain>
    </source>
</reference>
<organism evidence="2 3">
    <name type="scientific">Streptomyces galilaeus</name>
    <dbReference type="NCBI Taxonomy" id="33899"/>
    <lineage>
        <taxon>Bacteria</taxon>
        <taxon>Bacillati</taxon>
        <taxon>Actinomycetota</taxon>
        <taxon>Actinomycetes</taxon>
        <taxon>Kitasatosporales</taxon>
        <taxon>Streptomycetaceae</taxon>
        <taxon>Streptomyces</taxon>
    </lineage>
</organism>
<protein>
    <recommendedName>
        <fullName evidence="4">FUSC family protein</fullName>
    </recommendedName>
</protein>
<dbReference type="RefSeq" id="WP_409085576.1">
    <property type="nucleotide sequence ID" value="NZ_JBJVMW010000061.1"/>
</dbReference>
<evidence type="ECO:0008006" key="4">
    <source>
        <dbReference type="Google" id="ProtNLM"/>
    </source>
</evidence>
<dbReference type="EMBL" id="JBJVNE010000056">
    <property type="protein sequence ID" value="MFM9653513.1"/>
    <property type="molecule type" value="Genomic_DNA"/>
</dbReference>
<keyword evidence="3" id="KW-1185">Reference proteome</keyword>
<feature type="region of interest" description="Disordered" evidence="1">
    <location>
        <begin position="1"/>
        <end position="33"/>
    </location>
</feature>
<gene>
    <name evidence="2" type="ORF">ACKI1S_46500</name>
</gene>
<evidence type="ECO:0000313" key="3">
    <source>
        <dbReference type="Proteomes" id="UP001631993"/>
    </source>
</evidence>
<evidence type="ECO:0000256" key="1">
    <source>
        <dbReference type="SAM" id="MobiDB-lite"/>
    </source>
</evidence>
<comment type="caution">
    <text evidence="2">The sequence shown here is derived from an EMBL/GenBank/DDBJ whole genome shotgun (WGS) entry which is preliminary data.</text>
</comment>
<evidence type="ECO:0000313" key="2">
    <source>
        <dbReference type="EMBL" id="MFM9653513.1"/>
    </source>
</evidence>
<proteinExistence type="predicted"/>
<name>A0ABW9IYM8_STRGJ</name>
<sequence length="90" mass="9264">MTTAPPQTVAPAEPAGATALPRGDRSIGNRSAAPLPFTHVEIRRTSSMHRPAVFAALLGLTRAASAIGDYWVNTAKAVSTLVGVSLPRGS</sequence>
<accession>A0ABW9IYM8</accession>